<accession>A0A8C8VPC3</accession>
<dbReference type="InterPro" id="IPR001909">
    <property type="entry name" value="KRAB"/>
</dbReference>
<dbReference type="Proteomes" id="UP000694393">
    <property type="component" value="Unplaced"/>
</dbReference>
<feature type="domain" description="KRAB" evidence="1">
    <location>
        <begin position="5"/>
        <end position="76"/>
    </location>
</feature>
<proteinExistence type="predicted"/>
<dbReference type="AlphaFoldDB" id="A0A8C8VPC3"/>
<dbReference type="SUPFAM" id="SSF109640">
    <property type="entry name" value="KRAB domain (Kruppel-associated box)"/>
    <property type="match status" value="1"/>
</dbReference>
<dbReference type="Pfam" id="PF01352">
    <property type="entry name" value="KRAB"/>
    <property type="match status" value="1"/>
</dbReference>
<evidence type="ECO:0000313" key="2">
    <source>
        <dbReference type="Ensembl" id="ENSPCEP00000022783.1"/>
    </source>
</evidence>
<sequence length="78" mass="8911">LGVPVQFEDVAVTLSEAEWLLLDEEKQQLYRDVMYENYRTISSVGELGYYPRFLLPAKQPTPPRELTFLAAAMVSTKS</sequence>
<evidence type="ECO:0000313" key="3">
    <source>
        <dbReference type="Proteomes" id="UP000694393"/>
    </source>
</evidence>
<dbReference type="GO" id="GO:0006355">
    <property type="term" value="P:regulation of DNA-templated transcription"/>
    <property type="evidence" value="ECO:0007669"/>
    <property type="project" value="InterPro"/>
</dbReference>
<dbReference type="Gene3D" id="6.10.140.140">
    <property type="match status" value="1"/>
</dbReference>
<dbReference type="CDD" id="cd07765">
    <property type="entry name" value="KRAB_A-box"/>
    <property type="match status" value="1"/>
</dbReference>
<evidence type="ECO:0000259" key="1">
    <source>
        <dbReference type="PROSITE" id="PS50805"/>
    </source>
</evidence>
<dbReference type="InterPro" id="IPR036051">
    <property type="entry name" value="KRAB_dom_sf"/>
</dbReference>
<reference evidence="2" key="1">
    <citation type="submission" date="2025-08" db="UniProtKB">
        <authorList>
            <consortium name="Ensembl"/>
        </authorList>
    </citation>
    <scope>IDENTIFICATION</scope>
</reference>
<dbReference type="PANTHER" id="PTHR23232">
    <property type="entry name" value="KRAB DOMAIN C2H2 ZINC FINGER"/>
    <property type="match status" value="1"/>
</dbReference>
<protein>
    <recommendedName>
        <fullName evidence="1">KRAB domain-containing protein</fullName>
    </recommendedName>
</protein>
<reference evidence="2" key="2">
    <citation type="submission" date="2025-09" db="UniProtKB">
        <authorList>
            <consortium name="Ensembl"/>
        </authorList>
    </citation>
    <scope>IDENTIFICATION</scope>
</reference>
<name>A0A8C8VPC3_9SAUR</name>
<organism evidence="2 3">
    <name type="scientific">Pelusios castaneus</name>
    <name type="common">West African mud turtle</name>
    <dbReference type="NCBI Taxonomy" id="367368"/>
    <lineage>
        <taxon>Eukaryota</taxon>
        <taxon>Metazoa</taxon>
        <taxon>Chordata</taxon>
        <taxon>Craniata</taxon>
        <taxon>Vertebrata</taxon>
        <taxon>Euteleostomi</taxon>
        <taxon>Archelosauria</taxon>
        <taxon>Testudinata</taxon>
        <taxon>Testudines</taxon>
        <taxon>Pleurodira</taxon>
        <taxon>Pelomedusidae</taxon>
        <taxon>Pelusios</taxon>
    </lineage>
</organism>
<dbReference type="Ensembl" id="ENSPCET00000023543.1">
    <property type="protein sequence ID" value="ENSPCEP00000022783.1"/>
    <property type="gene ID" value="ENSPCEG00000017359.1"/>
</dbReference>
<dbReference type="InterPro" id="IPR050169">
    <property type="entry name" value="Krueppel_C2H2_ZnF"/>
</dbReference>
<keyword evidence="3" id="KW-1185">Reference proteome</keyword>
<dbReference type="PANTHER" id="PTHR23232:SF133">
    <property type="entry name" value="RIKEN CDNA 1700020N01 GENE"/>
    <property type="match status" value="1"/>
</dbReference>
<dbReference type="PROSITE" id="PS50805">
    <property type="entry name" value="KRAB"/>
    <property type="match status" value="1"/>
</dbReference>
<dbReference type="SMART" id="SM00349">
    <property type="entry name" value="KRAB"/>
    <property type="match status" value="1"/>
</dbReference>